<organism evidence="2 3">
    <name type="scientific">Actinoplanes italicus</name>
    <dbReference type="NCBI Taxonomy" id="113567"/>
    <lineage>
        <taxon>Bacteria</taxon>
        <taxon>Bacillati</taxon>
        <taxon>Actinomycetota</taxon>
        <taxon>Actinomycetes</taxon>
        <taxon>Micromonosporales</taxon>
        <taxon>Micromonosporaceae</taxon>
        <taxon>Actinoplanes</taxon>
    </lineage>
</organism>
<keyword evidence="2" id="KW-0808">Transferase</keyword>
<dbReference type="SUPFAM" id="SSF53335">
    <property type="entry name" value="S-adenosyl-L-methionine-dependent methyltransferases"/>
    <property type="match status" value="1"/>
</dbReference>
<dbReference type="GO" id="GO:0008757">
    <property type="term" value="F:S-adenosylmethionine-dependent methyltransferase activity"/>
    <property type="evidence" value="ECO:0007669"/>
    <property type="project" value="InterPro"/>
</dbReference>
<dbReference type="InterPro" id="IPR013216">
    <property type="entry name" value="Methyltransf_11"/>
</dbReference>
<dbReference type="PANTHER" id="PTHR43591:SF24">
    <property type="entry name" value="2-METHOXY-6-POLYPRENYL-1,4-BENZOQUINOL METHYLASE, MITOCHONDRIAL"/>
    <property type="match status" value="1"/>
</dbReference>
<protein>
    <submittedName>
        <fullName evidence="2">Methyltransferase family protein</fullName>
    </submittedName>
</protein>
<evidence type="ECO:0000313" key="3">
    <source>
        <dbReference type="Proteomes" id="UP000239415"/>
    </source>
</evidence>
<keyword evidence="2" id="KW-0489">Methyltransferase</keyword>
<comment type="caution">
    <text evidence="2">The sequence shown here is derived from an EMBL/GenBank/DDBJ whole genome shotgun (WGS) entry which is preliminary data.</text>
</comment>
<name>A0A2T0KDE8_9ACTN</name>
<evidence type="ECO:0000313" key="2">
    <source>
        <dbReference type="EMBL" id="PRX20936.1"/>
    </source>
</evidence>
<keyword evidence="3" id="KW-1185">Reference proteome</keyword>
<dbReference type="InterPro" id="IPR029063">
    <property type="entry name" value="SAM-dependent_MTases_sf"/>
</dbReference>
<dbReference type="AlphaFoldDB" id="A0A2T0KDE8"/>
<reference evidence="2 3" key="1">
    <citation type="submission" date="2018-03" db="EMBL/GenBank/DDBJ databases">
        <title>Genomic Encyclopedia of Archaeal and Bacterial Type Strains, Phase II (KMG-II): from individual species to whole genera.</title>
        <authorList>
            <person name="Goeker M."/>
        </authorList>
    </citation>
    <scope>NUCLEOTIDE SEQUENCE [LARGE SCALE GENOMIC DNA]</scope>
    <source>
        <strain evidence="2 3">DSM 43146</strain>
    </source>
</reference>
<dbReference type="Gene3D" id="3.40.50.150">
    <property type="entry name" value="Vaccinia Virus protein VP39"/>
    <property type="match status" value="1"/>
</dbReference>
<proteinExistence type="predicted"/>
<dbReference type="EMBL" id="PVMZ01000007">
    <property type="protein sequence ID" value="PRX20936.1"/>
    <property type="molecule type" value="Genomic_DNA"/>
</dbReference>
<accession>A0A2T0KDE8</accession>
<dbReference type="CDD" id="cd02440">
    <property type="entry name" value="AdoMet_MTases"/>
    <property type="match status" value="1"/>
</dbReference>
<dbReference type="PANTHER" id="PTHR43591">
    <property type="entry name" value="METHYLTRANSFERASE"/>
    <property type="match status" value="1"/>
</dbReference>
<evidence type="ECO:0000259" key="1">
    <source>
        <dbReference type="Pfam" id="PF08241"/>
    </source>
</evidence>
<dbReference type="Pfam" id="PF08241">
    <property type="entry name" value="Methyltransf_11"/>
    <property type="match status" value="1"/>
</dbReference>
<gene>
    <name evidence="2" type="ORF">CLV67_107213</name>
</gene>
<dbReference type="Proteomes" id="UP000239415">
    <property type="component" value="Unassembled WGS sequence"/>
</dbReference>
<feature type="domain" description="Methyltransferase type 11" evidence="1">
    <location>
        <begin position="78"/>
        <end position="171"/>
    </location>
</feature>
<sequence length="296" mass="31269">MPLPIEVRGTCAEKCAGPGRDRLATMAGVDQKIREIVSFYTGYDEAGRLDRRASFQLERIRTLELLEQHLPPAPASILDVGGGPGAYARPLLGAGYRVRLIDLVPAHVEQARAGQPPIDAVVGDARELPEPDGFHDATLLLGPLYHLQDRGDRVRALSEAVRVTRPGGVVVAAAISRFAGPIDFAVTGRLGPAIVEETRQILTDGINHPGLGFTHAYFHRVADLIAECREAGLTGITVHGVEGPAWGAAEAAAGTPAEEVVFDGALKLARVCGTEPEIVAASAHLLAVGVRETSGR</sequence>
<dbReference type="GO" id="GO:0032259">
    <property type="term" value="P:methylation"/>
    <property type="evidence" value="ECO:0007669"/>
    <property type="project" value="UniProtKB-KW"/>
</dbReference>